<protein>
    <submittedName>
        <fullName evidence="2">Uncharacterized protein</fullName>
    </submittedName>
</protein>
<dbReference type="PANTHER" id="PTHR36300:SF1">
    <property type="entry name" value="RAW, ISOFORM A"/>
    <property type="match status" value="1"/>
</dbReference>
<feature type="compositionally biased region" description="Low complexity" evidence="1">
    <location>
        <begin position="433"/>
        <end position="443"/>
    </location>
</feature>
<keyword evidence="3" id="KW-1185">Reference proteome</keyword>
<dbReference type="PANTHER" id="PTHR36300">
    <property type="entry name" value="RAW, ISOFORM A"/>
    <property type="match status" value="1"/>
</dbReference>
<feature type="region of interest" description="Disordered" evidence="1">
    <location>
        <begin position="419"/>
        <end position="443"/>
    </location>
</feature>
<dbReference type="InterPro" id="IPR039470">
    <property type="entry name" value="Nuc_deoxyri_tr2"/>
</dbReference>
<proteinExistence type="predicted"/>
<dbReference type="EMBL" id="OV121137">
    <property type="protein sequence ID" value="CAH0559570.1"/>
    <property type="molecule type" value="Genomic_DNA"/>
</dbReference>
<dbReference type="Gene3D" id="3.40.50.450">
    <property type="match status" value="2"/>
</dbReference>
<feature type="compositionally biased region" description="Basic residues" evidence="1">
    <location>
        <begin position="38"/>
        <end position="47"/>
    </location>
</feature>
<evidence type="ECO:0000256" key="1">
    <source>
        <dbReference type="SAM" id="MobiDB-lite"/>
    </source>
</evidence>
<dbReference type="AlphaFoldDB" id="A0A9P0BC61"/>
<dbReference type="SUPFAM" id="SSF47473">
    <property type="entry name" value="EF-hand"/>
    <property type="match status" value="1"/>
</dbReference>
<dbReference type="Proteomes" id="UP001154078">
    <property type="component" value="Chromosome 6"/>
</dbReference>
<evidence type="ECO:0000313" key="3">
    <source>
        <dbReference type="Proteomes" id="UP001154078"/>
    </source>
</evidence>
<sequence>MTMEGLMVSARSCNRLRTKIKGSLLRQKKNQRQITKGNHSHHTRNGGRFKEHLCKHTKRFGRRRCNNNVYGGGSNNLVIGNFTRQVYDAICTHLKGNNTLHIPEDNVQNILNELQLYPSKAQVSKMLQCAKRYNKNGASDSITFGEFCVFIREMQNQPPIHHRKTSIHKANNKFKSNFQVFLGGSCNPTTWRADTAIPELQKHGISFYNPQVSMWAPELVEQEFNAKQTASLLLFVIDSQTRSTVGMIEVAYLVASGRCVVIVAQPFKKNQTIMGETITDEEYIDLVEGQTCLLHLVKSRGVKIHSDLPSALQCTANFFKNASTSNATPEDQITHKLKRLRQEYDSYGGQVSVDKVLETCRRLTNRKVEAEEVKHYLNGSQPGGATALPFDRYLTLMAELDGCDMCSSEVWAKTTNNNSCDPHNDARLERPLTSTASTTTNGTSSPRYDVFLGGSTRSRVDWRRDVAIPKLKVHGLRYYNPTIRETGGHEGGRAAIGDADVSEWREAIDESRVLMFAIGDDTRSLATMVLAAHHLATAPERVVLCVQHLAADKPCLVHGEVMTKNAVKDYNRARVYLTDLAHRRQVKVFEDIAEAVQEAINKSLR</sequence>
<evidence type="ECO:0000313" key="2">
    <source>
        <dbReference type="EMBL" id="CAH0559570.1"/>
    </source>
</evidence>
<dbReference type="Pfam" id="PF15891">
    <property type="entry name" value="Nuc_deoxyri_tr2"/>
    <property type="match status" value="2"/>
</dbReference>
<name>A0A9P0BC61_BRAAE</name>
<dbReference type="GO" id="GO:0005886">
    <property type="term" value="C:plasma membrane"/>
    <property type="evidence" value="ECO:0007669"/>
    <property type="project" value="TreeGrafter"/>
</dbReference>
<organism evidence="2 3">
    <name type="scientific">Brassicogethes aeneus</name>
    <name type="common">Rape pollen beetle</name>
    <name type="synonym">Meligethes aeneus</name>
    <dbReference type="NCBI Taxonomy" id="1431903"/>
    <lineage>
        <taxon>Eukaryota</taxon>
        <taxon>Metazoa</taxon>
        <taxon>Ecdysozoa</taxon>
        <taxon>Arthropoda</taxon>
        <taxon>Hexapoda</taxon>
        <taxon>Insecta</taxon>
        <taxon>Pterygota</taxon>
        <taxon>Neoptera</taxon>
        <taxon>Endopterygota</taxon>
        <taxon>Coleoptera</taxon>
        <taxon>Polyphaga</taxon>
        <taxon>Cucujiformia</taxon>
        <taxon>Nitidulidae</taxon>
        <taxon>Meligethinae</taxon>
        <taxon>Brassicogethes</taxon>
    </lineage>
</organism>
<dbReference type="FunFam" id="3.40.50.450:FF:000017">
    <property type="entry name" value="Raw, isoform D"/>
    <property type="match status" value="1"/>
</dbReference>
<dbReference type="OrthoDB" id="6493944at2759"/>
<feature type="region of interest" description="Disordered" evidence="1">
    <location>
        <begin position="26"/>
        <end position="47"/>
    </location>
</feature>
<gene>
    <name evidence="2" type="ORF">MELIAE_LOCUS9636</name>
</gene>
<dbReference type="InterPro" id="IPR011992">
    <property type="entry name" value="EF-hand-dom_pair"/>
</dbReference>
<reference evidence="2" key="1">
    <citation type="submission" date="2021-12" db="EMBL/GenBank/DDBJ databases">
        <authorList>
            <person name="King R."/>
        </authorList>
    </citation>
    <scope>NUCLEOTIDE SEQUENCE</scope>
</reference>
<accession>A0A9P0BC61</accession>